<feature type="region of interest" description="Disordered" evidence="1">
    <location>
        <begin position="236"/>
        <end position="264"/>
    </location>
</feature>
<evidence type="ECO:0000256" key="1">
    <source>
        <dbReference type="SAM" id="MobiDB-lite"/>
    </source>
</evidence>
<gene>
    <name evidence="2" type="ORF">EYF80_020697</name>
</gene>
<evidence type="ECO:0000313" key="3">
    <source>
        <dbReference type="Proteomes" id="UP000314294"/>
    </source>
</evidence>
<name>A0A4Z2HVS5_9TELE</name>
<comment type="caution">
    <text evidence="2">The sequence shown here is derived from an EMBL/GenBank/DDBJ whole genome shotgun (WGS) entry which is preliminary data.</text>
</comment>
<accession>A0A4Z2HVS5</accession>
<reference evidence="2 3" key="1">
    <citation type="submission" date="2019-03" db="EMBL/GenBank/DDBJ databases">
        <title>First draft genome of Liparis tanakae, snailfish: a comprehensive survey of snailfish specific genes.</title>
        <authorList>
            <person name="Kim W."/>
            <person name="Song I."/>
            <person name="Jeong J.-H."/>
            <person name="Kim D."/>
            <person name="Kim S."/>
            <person name="Ryu S."/>
            <person name="Song J.Y."/>
            <person name="Lee S.K."/>
        </authorList>
    </citation>
    <scope>NUCLEOTIDE SEQUENCE [LARGE SCALE GENOMIC DNA]</scope>
    <source>
        <tissue evidence="2">Muscle</tissue>
    </source>
</reference>
<sequence length="285" mass="31515">MYHKKEVVMTPGLYLACVLCFIERKLTPLCLLTQSLGYILQHWEVRAVCQAVSLIHQSFLQNLKPLDLELKYKDRKNIYTEMPEHGGRLAALPFWLEDRQFDEARADHGRTRKAIDNKSRATEISPAPRVSEAKSHKWSHRSVAASLNITNPAELSAGGYVPSAWSTFCRLLRCRLLYLNRFHTPNVFLIRSWPVYRGIRANQHASQPPPPSRPSGAVGSVPSFCKAAAVRLGLSGDVHPPPPAGVSAERGGLQPVTSCLGGGRRRPPVISFGVSAARISGPPTR</sequence>
<proteinExistence type="predicted"/>
<dbReference type="AlphaFoldDB" id="A0A4Z2HVS5"/>
<dbReference type="EMBL" id="SRLO01000180">
    <property type="protein sequence ID" value="TNN69114.1"/>
    <property type="molecule type" value="Genomic_DNA"/>
</dbReference>
<keyword evidence="3" id="KW-1185">Reference proteome</keyword>
<dbReference type="Proteomes" id="UP000314294">
    <property type="component" value="Unassembled WGS sequence"/>
</dbReference>
<protein>
    <submittedName>
        <fullName evidence="2">Uncharacterized protein</fullName>
    </submittedName>
</protein>
<evidence type="ECO:0000313" key="2">
    <source>
        <dbReference type="EMBL" id="TNN69114.1"/>
    </source>
</evidence>
<organism evidence="2 3">
    <name type="scientific">Liparis tanakae</name>
    <name type="common">Tanaka's snailfish</name>
    <dbReference type="NCBI Taxonomy" id="230148"/>
    <lineage>
        <taxon>Eukaryota</taxon>
        <taxon>Metazoa</taxon>
        <taxon>Chordata</taxon>
        <taxon>Craniata</taxon>
        <taxon>Vertebrata</taxon>
        <taxon>Euteleostomi</taxon>
        <taxon>Actinopterygii</taxon>
        <taxon>Neopterygii</taxon>
        <taxon>Teleostei</taxon>
        <taxon>Neoteleostei</taxon>
        <taxon>Acanthomorphata</taxon>
        <taxon>Eupercaria</taxon>
        <taxon>Perciformes</taxon>
        <taxon>Cottioidei</taxon>
        <taxon>Cottales</taxon>
        <taxon>Liparidae</taxon>
        <taxon>Liparis</taxon>
    </lineage>
</organism>